<name>A0AAW1MHX8_POPJA</name>
<feature type="region of interest" description="Disordered" evidence="1">
    <location>
        <begin position="51"/>
        <end position="111"/>
    </location>
</feature>
<protein>
    <recommendedName>
        <fullName evidence="4">Ribosomal protein S15</fullName>
    </recommendedName>
</protein>
<feature type="compositionally biased region" description="Basic residues" evidence="1">
    <location>
        <begin position="96"/>
        <end position="111"/>
    </location>
</feature>
<reference evidence="2 3" key="1">
    <citation type="journal article" date="2024" name="BMC Genomics">
        <title>De novo assembly and annotation of Popillia japonica's genome with initial clues to its potential as an invasive pest.</title>
        <authorList>
            <person name="Cucini C."/>
            <person name="Boschi S."/>
            <person name="Funari R."/>
            <person name="Cardaioli E."/>
            <person name="Iannotti N."/>
            <person name="Marturano G."/>
            <person name="Paoli F."/>
            <person name="Bruttini M."/>
            <person name="Carapelli A."/>
            <person name="Frati F."/>
            <person name="Nardi F."/>
        </authorList>
    </citation>
    <scope>NUCLEOTIDE SEQUENCE [LARGE SCALE GENOMIC DNA]</scope>
    <source>
        <strain evidence="2">DMR45628</strain>
    </source>
</reference>
<accession>A0AAW1MHX8</accession>
<dbReference type="AlphaFoldDB" id="A0AAW1MHX8"/>
<evidence type="ECO:0000256" key="1">
    <source>
        <dbReference type="SAM" id="MobiDB-lite"/>
    </source>
</evidence>
<evidence type="ECO:0008006" key="4">
    <source>
        <dbReference type="Google" id="ProtNLM"/>
    </source>
</evidence>
<comment type="caution">
    <text evidence="2">The sequence shown here is derived from an EMBL/GenBank/DDBJ whole genome shotgun (WGS) entry which is preliminary data.</text>
</comment>
<keyword evidence="3" id="KW-1185">Reference proteome</keyword>
<evidence type="ECO:0000313" key="2">
    <source>
        <dbReference type="EMBL" id="KAK9747149.1"/>
    </source>
</evidence>
<evidence type="ECO:0000313" key="3">
    <source>
        <dbReference type="Proteomes" id="UP001458880"/>
    </source>
</evidence>
<sequence>MPGDGSRDRVRLEKIKNKLECLRQIRYIHEKSVKRQMKRLQHIKTRINFLGNYRDSSGRRVPRDQTPGPKARVNHVKNKPDPCDKRRSEKMMQKLLNKKRRPKRRHRSRKH</sequence>
<proteinExistence type="predicted"/>
<gene>
    <name evidence="2" type="ORF">QE152_g5511</name>
</gene>
<feature type="compositionally biased region" description="Basic and acidic residues" evidence="1">
    <location>
        <begin position="78"/>
        <end position="92"/>
    </location>
</feature>
<organism evidence="2 3">
    <name type="scientific">Popillia japonica</name>
    <name type="common">Japanese beetle</name>
    <dbReference type="NCBI Taxonomy" id="7064"/>
    <lineage>
        <taxon>Eukaryota</taxon>
        <taxon>Metazoa</taxon>
        <taxon>Ecdysozoa</taxon>
        <taxon>Arthropoda</taxon>
        <taxon>Hexapoda</taxon>
        <taxon>Insecta</taxon>
        <taxon>Pterygota</taxon>
        <taxon>Neoptera</taxon>
        <taxon>Endopterygota</taxon>
        <taxon>Coleoptera</taxon>
        <taxon>Polyphaga</taxon>
        <taxon>Scarabaeiformia</taxon>
        <taxon>Scarabaeidae</taxon>
        <taxon>Rutelinae</taxon>
        <taxon>Popillia</taxon>
    </lineage>
</organism>
<dbReference type="EMBL" id="JASPKY010000033">
    <property type="protein sequence ID" value="KAK9747149.1"/>
    <property type="molecule type" value="Genomic_DNA"/>
</dbReference>
<dbReference type="Proteomes" id="UP001458880">
    <property type="component" value="Unassembled WGS sequence"/>
</dbReference>